<feature type="transmembrane region" description="Helical" evidence="1">
    <location>
        <begin position="43"/>
        <end position="63"/>
    </location>
</feature>
<dbReference type="GeneID" id="64690980"/>
<comment type="caution">
    <text evidence="2">The sequence shown here is derived from an EMBL/GenBank/DDBJ whole genome shotgun (WGS) entry which is preliminary data.</text>
</comment>
<feature type="transmembrane region" description="Helical" evidence="1">
    <location>
        <begin position="136"/>
        <end position="161"/>
    </location>
</feature>
<feature type="transmembrane region" description="Helical" evidence="1">
    <location>
        <begin position="69"/>
        <end position="93"/>
    </location>
</feature>
<dbReference type="RefSeq" id="XP_041291658.1">
    <property type="nucleotide sequence ID" value="XM_041428721.1"/>
</dbReference>
<dbReference type="Proteomes" id="UP000823399">
    <property type="component" value="Unassembled WGS sequence"/>
</dbReference>
<reference evidence="2" key="1">
    <citation type="journal article" date="2020" name="New Phytol.">
        <title>Comparative genomics reveals dynamic genome evolution in host specialist ectomycorrhizal fungi.</title>
        <authorList>
            <person name="Lofgren L.A."/>
            <person name="Nguyen N.H."/>
            <person name="Vilgalys R."/>
            <person name="Ruytinx J."/>
            <person name="Liao H.L."/>
            <person name="Branco S."/>
            <person name="Kuo A."/>
            <person name="LaButti K."/>
            <person name="Lipzen A."/>
            <person name="Andreopoulos W."/>
            <person name="Pangilinan J."/>
            <person name="Riley R."/>
            <person name="Hundley H."/>
            <person name="Na H."/>
            <person name="Barry K."/>
            <person name="Grigoriev I.V."/>
            <person name="Stajich J.E."/>
            <person name="Kennedy P.G."/>
        </authorList>
    </citation>
    <scope>NUCLEOTIDE SEQUENCE</scope>
    <source>
        <strain evidence="2">FC423</strain>
    </source>
</reference>
<keyword evidence="1" id="KW-0812">Transmembrane</keyword>
<keyword evidence="1" id="KW-1133">Transmembrane helix</keyword>
<dbReference type="AlphaFoldDB" id="A0A9P7JT99"/>
<keyword evidence="3" id="KW-1185">Reference proteome</keyword>
<evidence type="ECO:0000313" key="2">
    <source>
        <dbReference type="EMBL" id="KAG2106620.1"/>
    </source>
</evidence>
<protein>
    <recommendedName>
        <fullName evidence="4">Integral membrane protein</fullName>
    </recommendedName>
</protein>
<sequence>MTSYLFQPTVLKYISILHIIAMLCTIFRLVYRGWMRHLWWEDAWAAFSLISDVICLLCIWIHTSISFPTWTFSVAFTSVVWAARMSMIFSIIRIASPSGHKYQKWITYLITVSFAGMWAVVLVSKDSTCVFTCQKTMPVALLQLITDVVADVSLILAPLLFWKNTGLSSNHKILILSPFGASLLITAITIPHSVMLLHSASETTLIIAHVKAALSLVVCNLLVIVTLIYRVCWKRTLDPDQTLESPIIFTSVITAQIHVSAISITSPPVHEETTQDT</sequence>
<feature type="transmembrane region" description="Helical" evidence="1">
    <location>
        <begin position="173"/>
        <end position="194"/>
    </location>
</feature>
<accession>A0A9P7JT99</accession>
<feature type="transmembrane region" description="Helical" evidence="1">
    <location>
        <begin position="206"/>
        <end position="229"/>
    </location>
</feature>
<dbReference type="OrthoDB" id="444631at2759"/>
<feature type="transmembrane region" description="Helical" evidence="1">
    <location>
        <begin position="105"/>
        <end position="124"/>
    </location>
</feature>
<organism evidence="2 3">
    <name type="scientific">Suillus discolor</name>
    <dbReference type="NCBI Taxonomy" id="1912936"/>
    <lineage>
        <taxon>Eukaryota</taxon>
        <taxon>Fungi</taxon>
        <taxon>Dikarya</taxon>
        <taxon>Basidiomycota</taxon>
        <taxon>Agaricomycotina</taxon>
        <taxon>Agaricomycetes</taxon>
        <taxon>Agaricomycetidae</taxon>
        <taxon>Boletales</taxon>
        <taxon>Suillineae</taxon>
        <taxon>Suillaceae</taxon>
        <taxon>Suillus</taxon>
    </lineage>
</organism>
<evidence type="ECO:0000256" key="1">
    <source>
        <dbReference type="SAM" id="Phobius"/>
    </source>
</evidence>
<name>A0A9P7JT99_9AGAM</name>
<keyword evidence="1" id="KW-0472">Membrane</keyword>
<proteinExistence type="predicted"/>
<gene>
    <name evidence="2" type="ORF">F5147DRAFT_229527</name>
</gene>
<evidence type="ECO:0008006" key="4">
    <source>
        <dbReference type="Google" id="ProtNLM"/>
    </source>
</evidence>
<dbReference type="EMBL" id="JABBWM010000035">
    <property type="protein sequence ID" value="KAG2106620.1"/>
    <property type="molecule type" value="Genomic_DNA"/>
</dbReference>
<evidence type="ECO:0000313" key="3">
    <source>
        <dbReference type="Proteomes" id="UP000823399"/>
    </source>
</evidence>
<feature type="transmembrane region" description="Helical" evidence="1">
    <location>
        <begin position="12"/>
        <end position="31"/>
    </location>
</feature>